<name>A0ABT0C0Z4_9BACT</name>
<gene>
    <name evidence="1" type="ORF">MUN53_08620</name>
</gene>
<sequence length="91" mass="10594">MNDKVFLIAVELNSMSAIQNFEKVLSSIGEWKKLVGNVYVLKQPFSRMCENVRIHISRDFGKDLRMFIMKTSLDAAWNLDASVDRWLKENI</sequence>
<dbReference type="RefSeq" id="WP_243324781.1">
    <property type="nucleotide sequence ID" value="NZ_JAKZMM010000018.1"/>
</dbReference>
<keyword evidence="2" id="KW-1185">Reference proteome</keyword>
<comment type="caution">
    <text evidence="1">The sequence shown here is derived from an EMBL/GenBank/DDBJ whole genome shotgun (WGS) entry which is preliminary data.</text>
</comment>
<dbReference type="Proteomes" id="UP001165444">
    <property type="component" value="Unassembled WGS sequence"/>
</dbReference>
<evidence type="ECO:0008006" key="3">
    <source>
        <dbReference type="Google" id="ProtNLM"/>
    </source>
</evidence>
<evidence type="ECO:0000313" key="1">
    <source>
        <dbReference type="EMBL" id="MCJ2380670.1"/>
    </source>
</evidence>
<evidence type="ECO:0000313" key="2">
    <source>
        <dbReference type="Proteomes" id="UP001165444"/>
    </source>
</evidence>
<dbReference type="EMBL" id="JAKZMM010000018">
    <property type="protein sequence ID" value="MCJ2380670.1"/>
    <property type="molecule type" value="Genomic_DNA"/>
</dbReference>
<protein>
    <recommendedName>
        <fullName evidence="3">STAS/SEC14 domain-containing protein</fullName>
    </recommendedName>
</protein>
<proteinExistence type="predicted"/>
<reference evidence="1 2" key="1">
    <citation type="submission" date="2022-03" db="EMBL/GenBank/DDBJ databases">
        <title>Parabacteroides sp. nov. isolated from swine feces.</title>
        <authorList>
            <person name="Bak J.E."/>
        </authorList>
    </citation>
    <scope>NUCLEOTIDE SEQUENCE [LARGE SCALE GENOMIC DNA]</scope>
    <source>
        <strain evidence="1 2">AGMB00274</strain>
    </source>
</reference>
<organism evidence="1 2">
    <name type="scientific">Parabacteroides faecalis</name>
    <dbReference type="NCBI Taxonomy" id="2924040"/>
    <lineage>
        <taxon>Bacteria</taxon>
        <taxon>Pseudomonadati</taxon>
        <taxon>Bacteroidota</taxon>
        <taxon>Bacteroidia</taxon>
        <taxon>Bacteroidales</taxon>
        <taxon>Tannerellaceae</taxon>
        <taxon>Parabacteroides</taxon>
    </lineage>
</organism>
<accession>A0ABT0C0Z4</accession>